<organism evidence="1 2">
    <name type="scientific">Methanolobus profundi</name>
    <dbReference type="NCBI Taxonomy" id="487685"/>
    <lineage>
        <taxon>Archaea</taxon>
        <taxon>Methanobacteriati</taxon>
        <taxon>Methanobacteriota</taxon>
        <taxon>Stenosarchaea group</taxon>
        <taxon>Methanomicrobia</taxon>
        <taxon>Methanosarcinales</taxon>
        <taxon>Methanosarcinaceae</taxon>
        <taxon>Methanolobus</taxon>
    </lineage>
</organism>
<dbReference type="GO" id="GO:0008168">
    <property type="term" value="F:methyltransferase activity"/>
    <property type="evidence" value="ECO:0007669"/>
    <property type="project" value="UniProtKB-KW"/>
</dbReference>
<dbReference type="OrthoDB" id="122537at2157"/>
<dbReference type="InterPro" id="IPR021079">
    <property type="entry name" value="MeOH-cob_MeTrfase_bsu"/>
</dbReference>
<dbReference type="Proteomes" id="UP000198535">
    <property type="component" value="Unassembled WGS sequence"/>
</dbReference>
<accession>A0A1I4S818</accession>
<dbReference type="Pfam" id="PF12176">
    <property type="entry name" value="MtaB"/>
    <property type="match status" value="1"/>
</dbReference>
<evidence type="ECO:0000313" key="2">
    <source>
        <dbReference type="Proteomes" id="UP000198535"/>
    </source>
</evidence>
<dbReference type="EMBL" id="FOUJ01000003">
    <property type="protein sequence ID" value="SFM60647.1"/>
    <property type="molecule type" value="Genomic_DNA"/>
</dbReference>
<dbReference type="AlphaFoldDB" id="A0A1I4S818"/>
<protein>
    <submittedName>
        <fullName evidence="1">Methanol:corrinoid methyltransferase</fullName>
    </submittedName>
</protein>
<dbReference type="NCBIfam" id="NF040651">
    <property type="entry name" value="MtaB_Meth"/>
    <property type="match status" value="1"/>
</dbReference>
<name>A0A1I4S818_9EURY</name>
<sequence>MVKRYTSLAYKAADDMIFGKSVYPVKAELGLEVGAGYVTAEVNYAPRPEAGVSKEKLVSEYRRLTTDIMARAVQIGFPAVSLETEHVEQMTNNPDWGGEIAHVQKTILEEYHEEYGIKCGLRHTPGDIRENRDLLALIGDKYDVLMESFEAVADAGADFLSIETMGGKEVLDYAILRNDIPGLVYSIGCLGSIDMTMIWEDIRKIADKKGRIAAGDTDCSQANTAMFIAGGLLDKNLAHTIAIIARAISAPRTLAGYEAGAQGPGKDCGYENTIVKAITGCPIAQEGKTSTCAHADVMGNLVMQCCDLWSNESVEYHGEFGGTSVQCWSESLNYDAAMLNVATETGNAKMLRDILVLSDKYRDPQGYVLAYDNAYKVAESIAKDGDDLYLRAKNAAIACCDILNDADSKKLVMSKFEINALNDAKAALDAMTDESETFMSESVEKYKAEVAVFRPDDNYKF</sequence>
<reference evidence="2" key="1">
    <citation type="submission" date="2016-10" db="EMBL/GenBank/DDBJ databases">
        <authorList>
            <person name="Varghese N."/>
            <person name="Submissions S."/>
        </authorList>
    </citation>
    <scope>NUCLEOTIDE SEQUENCE [LARGE SCALE GENOMIC DNA]</scope>
    <source>
        <strain evidence="2">Mob M</strain>
    </source>
</reference>
<dbReference type="GO" id="GO:0032259">
    <property type="term" value="P:methylation"/>
    <property type="evidence" value="ECO:0007669"/>
    <property type="project" value="UniProtKB-KW"/>
</dbReference>
<gene>
    <name evidence="1" type="ORF">SAMN04488696_1829</name>
</gene>
<keyword evidence="2" id="KW-1185">Reference proteome</keyword>
<evidence type="ECO:0000313" key="1">
    <source>
        <dbReference type="EMBL" id="SFM60647.1"/>
    </source>
</evidence>
<keyword evidence="1" id="KW-0489">Methyltransferase</keyword>
<keyword evidence="1" id="KW-0808">Transferase</keyword>
<dbReference type="STRING" id="487685.SAMN04488696_1829"/>
<dbReference type="RefSeq" id="WP_091936189.1">
    <property type="nucleotide sequence ID" value="NZ_FOUJ01000003.1"/>
</dbReference>
<proteinExistence type="predicted"/>